<dbReference type="GO" id="GO:0016829">
    <property type="term" value="F:lyase activity"/>
    <property type="evidence" value="ECO:0007669"/>
    <property type="project" value="UniProtKB-KW"/>
</dbReference>
<dbReference type="PANTHER" id="PTHR11105">
    <property type="entry name" value="CITRATE LYASE SUBUNIT BETA-RELATED"/>
    <property type="match status" value="1"/>
</dbReference>
<protein>
    <submittedName>
        <fullName evidence="3">Citramalyl-CoA lyase</fullName>
    </submittedName>
</protein>
<organism evidence="3 4">
    <name type="scientific">Trichinella spiralis</name>
    <name type="common">Trichina worm</name>
    <dbReference type="NCBI Taxonomy" id="6334"/>
    <lineage>
        <taxon>Eukaryota</taxon>
        <taxon>Metazoa</taxon>
        <taxon>Ecdysozoa</taxon>
        <taxon>Nematoda</taxon>
        <taxon>Enoplea</taxon>
        <taxon>Dorylaimia</taxon>
        <taxon>Trichinellida</taxon>
        <taxon>Trichinellidae</taxon>
        <taxon>Trichinella</taxon>
    </lineage>
</organism>
<keyword evidence="3" id="KW-0456">Lyase</keyword>
<name>A0ABR3KD78_TRISP</name>
<comment type="caution">
    <text evidence="3">The sequence shown here is derived from an EMBL/GenBank/DDBJ whole genome shotgun (WGS) entry which is preliminary data.</text>
</comment>
<dbReference type="Gene3D" id="3.20.20.60">
    <property type="entry name" value="Phosphoenolpyruvate-binding domains"/>
    <property type="match status" value="1"/>
</dbReference>
<proteinExistence type="predicted"/>
<keyword evidence="4" id="KW-1185">Reference proteome</keyword>
<dbReference type="PANTHER" id="PTHR11105:SF0">
    <property type="entry name" value="CITRAMALYL-COA LYASE, MITOCHONDRIAL"/>
    <property type="match status" value="1"/>
</dbReference>
<evidence type="ECO:0000313" key="4">
    <source>
        <dbReference type="Proteomes" id="UP001558632"/>
    </source>
</evidence>
<dbReference type="SUPFAM" id="SSF51621">
    <property type="entry name" value="Phosphoenolpyruvate/pyruvate domain"/>
    <property type="match status" value="1"/>
</dbReference>
<reference evidence="3 4" key="1">
    <citation type="submission" date="2024-07" db="EMBL/GenBank/DDBJ databases">
        <title>Enhanced genomic and transcriptomic resources for Trichinella pseudospiralis and T. spiralis underpin the discovery of pronounced molecular differences between stages and species.</title>
        <authorList>
            <person name="Pasi K.K."/>
            <person name="La Rosa G."/>
            <person name="Gomez-Morales M.A."/>
            <person name="Tosini F."/>
            <person name="Sumanam S."/>
            <person name="Young N.D."/>
            <person name="Chang B.C."/>
            <person name="Robin G.B."/>
        </authorList>
    </citation>
    <scope>NUCLEOTIDE SEQUENCE [LARGE SCALE GENOMIC DNA]</scope>
    <source>
        <strain evidence="3">ISS534</strain>
    </source>
</reference>
<dbReference type="Proteomes" id="UP001558632">
    <property type="component" value="Unassembled WGS sequence"/>
</dbReference>
<gene>
    <name evidence="3" type="ORF">TSPI_11151</name>
</gene>
<dbReference type="InterPro" id="IPR005000">
    <property type="entry name" value="Aldolase/citrate-lyase_domain"/>
</dbReference>
<accession>A0ABR3KD78</accession>
<feature type="domain" description="HpcH/HpaI aldolase/citrate lyase" evidence="2">
    <location>
        <begin position="11"/>
        <end position="88"/>
    </location>
</feature>
<sequence length="179" mass="20281">MNLSTFCPLYLDGVVFGSDDYCADIGVQRSDDGMELIYARQRFVSVCKAFKLQAVDMVYNDYKNLDGLAAHCRQAKGLGFTGKQVIHPDQIKIVQDSFMPTAEELGRAKEIVEEFEKKKTSGIGAFTFHTSMIDMPLVLQAMRTVKLAEQFPIAQLNFHWNRVTFRDEILSITGQIETR</sequence>
<dbReference type="InterPro" id="IPR015813">
    <property type="entry name" value="Pyrv/PenolPyrv_kinase-like_dom"/>
</dbReference>
<evidence type="ECO:0000256" key="1">
    <source>
        <dbReference type="ARBA" id="ARBA00022723"/>
    </source>
</evidence>
<dbReference type="Pfam" id="PF03328">
    <property type="entry name" value="HpcH_HpaI"/>
    <property type="match status" value="1"/>
</dbReference>
<dbReference type="InterPro" id="IPR040442">
    <property type="entry name" value="Pyrv_kinase-like_dom_sf"/>
</dbReference>
<evidence type="ECO:0000313" key="3">
    <source>
        <dbReference type="EMBL" id="KAL1234562.1"/>
    </source>
</evidence>
<dbReference type="InterPro" id="IPR040186">
    <property type="entry name" value="Citramalyl-CoA_lyase"/>
</dbReference>
<evidence type="ECO:0000259" key="2">
    <source>
        <dbReference type="Pfam" id="PF03328"/>
    </source>
</evidence>
<keyword evidence="1" id="KW-0479">Metal-binding</keyword>
<dbReference type="EMBL" id="JBEUSY010000408">
    <property type="protein sequence ID" value="KAL1234562.1"/>
    <property type="molecule type" value="Genomic_DNA"/>
</dbReference>